<feature type="region of interest" description="Disordered" evidence="1">
    <location>
        <begin position="33"/>
        <end position="52"/>
    </location>
</feature>
<proteinExistence type="predicted"/>
<evidence type="ECO:0000256" key="1">
    <source>
        <dbReference type="SAM" id="MobiDB-lite"/>
    </source>
</evidence>
<reference evidence="2 3" key="1">
    <citation type="journal article" date="2018" name="Front. Microbiol.">
        <title>Genome-Wide Analysis of Corynespora cassiicola Leaf Fall Disease Putative Effectors.</title>
        <authorList>
            <person name="Lopez D."/>
            <person name="Ribeiro S."/>
            <person name="Label P."/>
            <person name="Fumanal B."/>
            <person name="Venisse J.S."/>
            <person name="Kohler A."/>
            <person name="de Oliveira R.R."/>
            <person name="Labutti K."/>
            <person name="Lipzen A."/>
            <person name="Lail K."/>
            <person name="Bauer D."/>
            <person name="Ohm R.A."/>
            <person name="Barry K.W."/>
            <person name="Spatafora J."/>
            <person name="Grigoriev I.V."/>
            <person name="Martin F.M."/>
            <person name="Pujade-Renaud V."/>
        </authorList>
    </citation>
    <scope>NUCLEOTIDE SEQUENCE [LARGE SCALE GENOMIC DNA]</scope>
    <source>
        <strain evidence="2 3">Philippines</strain>
    </source>
</reference>
<sequence length="142" mass="16403">MYPLRLHTKRALQPGSLSSLYASRITTKSRSLSQSTVIAKNPKPNSTPNHMHETPLPATNIFELVRGSSRPVRYTLYAGFALLASAETTFWARLIWAKFFASKQDKEKADEFMRKVGLFVEGYRRRWIVNYGRYWSDNLWGV</sequence>
<evidence type="ECO:0000313" key="2">
    <source>
        <dbReference type="EMBL" id="PSN67094.1"/>
    </source>
</evidence>
<evidence type="ECO:0000313" key="3">
    <source>
        <dbReference type="Proteomes" id="UP000240883"/>
    </source>
</evidence>
<accession>A0A2T2NNU3</accession>
<feature type="compositionally biased region" description="Polar residues" evidence="1">
    <location>
        <begin position="33"/>
        <end position="49"/>
    </location>
</feature>
<dbReference type="OrthoDB" id="3797897at2759"/>
<name>A0A2T2NNU3_CORCC</name>
<organism evidence="2 3">
    <name type="scientific">Corynespora cassiicola Philippines</name>
    <dbReference type="NCBI Taxonomy" id="1448308"/>
    <lineage>
        <taxon>Eukaryota</taxon>
        <taxon>Fungi</taxon>
        <taxon>Dikarya</taxon>
        <taxon>Ascomycota</taxon>
        <taxon>Pezizomycotina</taxon>
        <taxon>Dothideomycetes</taxon>
        <taxon>Pleosporomycetidae</taxon>
        <taxon>Pleosporales</taxon>
        <taxon>Corynesporascaceae</taxon>
        <taxon>Corynespora</taxon>
    </lineage>
</organism>
<gene>
    <name evidence="2" type="ORF">BS50DRAFT_621185</name>
</gene>
<keyword evidence="3" id="KW-1185">Reference proteome</keyword>
<dbReference type="EMBL" id="KZ678135">
    <property type="protein sequence ID" value="PSN67094.1"/>
    <property type="molecule type" value="Genomic_DNA"/>
</dbReference>
<protein>
    <submittedName>
        <fullName evidence="2">Uncharacterized protein</fullName>
    </submittedName>
</protein>
<dbReference type="Proteomes" id="UP000240883">
    <property type="component" value="Unassembled WGS sequence"/>
</dbReference>
<dbReference type="AlphaFoldDB" id="A0A2T2NNU3"/>